<proteinExistence type="inferred from homology"/>
<dbReference type="STRING" id="1802500.A2801_00170"/>
<dbReference type="GO" id="GO:0004476">
    <property type="term" value="F:mannose-6-phosphate isomerase activity"/>
    <property type="evidence" value="ECO:0007669"/>
    <property type="project" value="InterPro"/>
</dbReference>
<evidence type="ECO:0000259" key="3">
    <source>
        <dbReference type="PROSITE" id="PS51464"/>
    </source>
</evidence>
<dbReference type="Pfam" id="PF10432">
    <property type="entry name" value="bact-PGI_C"/>
    <property type="match status" value="1"/>
</dbReference>
<dbReference type="InterPro" id="IPR001347">
    <property type="entry name" value="SIS_dom"/>
</dbReference>
<comment type="similarity">
    <text evidence="1">Belongs to the PGI/PMI family.</text>
</comment>
<dbReference type="Gene3D" id="3.40.50.10490">
    <property type="entry name" value="Glucose-6-phosphate isomerase like protein, domain 1"/>
    <property type="match status" value="2"/>
</dbReference>
<organism evidence="4 5">
    <name type="scientific">Candidatus Woesebacteria bacterium RIFCSPHIGHO2_01_FULL_41_10</name>
    <dbReference type="NCBI Taxonomy" id="1802500"/>
    <lineage>
        <taxon>Bacteria</taxon>
        <taxon>Candidatus Woeseibacteriota</taxon>
    </lineage>
</organism>
<evidence type="ECO:0000313" key="5">
    <source>
        <dbReference type="Proteomes" id="UP000177263"/>
    </source>
</evidence>
<evidence type="ECO:0000313" key="4">
    <source>
        <dbReference type="EMBL" id="OGM29803.1"/>
    </source>
</evidence>
<dbReference type="GO" id="GO:0005975">
    <property type="term" value="P:carbohydrate metabolic process"/>
    <property type="evidence" value="ECO:0007669"/>
    <property type="project" value="InterPro"/>
</dbReference>
<name>A0A1F7YR72_9BACT</name>
<dbReference type="AlphaFoldDB" id="A0A1F7YR72"/>
<dbReference type="GO" id="GO:0004347">
    <property type="term" value="F:glucose-6-phosphate isomerase activity"/>
    <property type="evidence" value="ECO:0007669"/>
    <property type="project" value="InterPro"/>
</dbReference>
<dbReference type="InterPro" id="IPR046348">
    <property type="entry name" value="SIS_dom_sf"/>
</dbReference>
<keyword evidence="2" id="KW-0413">Isomerase</keyword>
<evidence type="ECO:0000256" key="1">
    <source>
        <dbReference type="ARBA" id="ARBA00010523"/>
    </source>
</evidence>
<evidence type="ECO:0000256" key="2">
    <source>
        <dbReference type="ARBA" id="ARBA00023235"/>
    </source>
</evidence>
<accession>A0A1F7YR72</accession>
<dbReference type="InterPro" id="IPR019490">
    <property type="entry name" value="Glu6P/Mann6P_isomerase_C"/>
</dbReference>
<dbReference type="GO" id="GO:0097367">
    <property type="term" value="F:carbohydrate derivative binding"/>
    <property type="evidence" value="ECO:0007669"/>
    <property type="project" value="InterPro"/>
</dbReference>
<dbReference type="GO" id="GO:1901135">
    <property type="term" value="P:carbohydrate derivative metabolic process"/>
    <property type="evidence" value="ECO:0007669"/>
    <property type="project" value="InterPro"/>
</dbReference>
<dbReference type="CDD" id="cd05637">
    <property type="entry name" value="SIS_PGI_PMI_2"/>
    <property type="match status" value="1"/>
</dbReference>
<dbReference type="PROSITE" id="PS51464">
    <property type="entry name" value="SIS"/>
    <property type="match status" value="1"/>
</dbReference>
<protein>
    <recommendedName>
        <fullName evidence="3">SIS domain-containing protein</fullName>
    </recommendedName>
</protein>
<feature type="domain" description="SIS" evidence="3">
    <location>
        <begin position="30"/>
        <end position="170"/>
    </location>
</feature>
<comment type="caution">
    <text evidence="4">The sequence shown here is derived from an EMBL/GenBank/DDBJ whole genome shotgun (WGS) entry which is preliminary data.</text>
</comment>
<sequence>MELNKDVLDTVNFLPDQLWEAWEASRKVTLPESYKNFGRVLVCGMGGSALGGRVIGHFAADKATVSIEVSTNYNLPAYVDNQTLIIVSSYSGNTEETVSCLNQAVEKHLPVFVIAAGGKLAEMAITHSLPIYKIDPHFNPSGQPRMAVGYSIGAIFGVMASSGVLAETDEDIKEVVSFLKKSQKILQETGEKLANAIQGKLPIFVASEHLVGAAHVMKNQVNETAKSFSALFDIPELNHHLMEGLKNPKEAIEKLLFVFFESDLYHERVQKRYPLTVDVVIKNNVQTYELRLTGKSKLEQVFELIQIDGYVQAYLGALYGEDPKAIPWVDYFKEKLAA</sequence>
<reference evidence="4 5" key="1">
    <citation type="journal article" date="2016" name="Nat. Commun.">
        <title>Thousands of microbial genomes shed light on interconnected biogeochemical processes in an aquifer system.</title>
        <authorList>
            <person name="Anantharaman K."/>
            <person name="Brown C.T."/>
            <person name="Hug L.A."/>
            <person name="Sharon I."/>
            <person name="Castelle C.J."/>
            <person name="Probst A.J."/>
            <person name="Thomas B.C."/>
            <person name="Singh A."/>
            <person name="Wilkins M.J."/>
            <person name="Karaoz U."/>
            <person name="Brodie E.L."/>
            <person name="Williams K.H."/>
            <person name="Hubbard S.S."/>
            <person name="Banfield J.F."/>
        </authorList>
    </citation>
    <scope>NUCLEOTIDE SEQUENCE [LARGE SCALE GENOMIC DNA]</scope>
</reference>
<dbReference type="Proteomes" id="UP000177263">
    <property type="component" value="Unassembled WGS sequence"/>
</dbReference>
<dbReference type="EMBL" id="MGGM01000009">
    <property type="protein sequence ID" value="OGM29803.1"/>
    <property type="molecule type" value="Genomic_DNA"/>
</dbReference>
<gene>
    <name evidence="4" type="ORF">A2801_00170</name>
</gene>
<dbReference type="SUPFAM" id="SSF53697">
    <property type="entry name" value="SIS domain"/>
    <property type="match status" value="1"/>
</dbReference>